<dbReference type="InterPro" id="IPR047873">
    <property type="entry name" value="Ribosomal_uL16"/>
</dbReference>
<dbReference type="GO" id="GO:0019843">
    <property type="term" value="F:rRNA binding"/>
    <property type="evidence" value="ECO:0007669"/>
    <property type="project" value="InterPro"/>
</dbReference>
<evidence type="ECO:0000256" key="4">
    <source>
        <dbReference type="RuleBase" id="RU004413"/>
    </source>
</evidence>
<dbReference type="NCBIfam" id="TIGR01164">
    <property type="entry name" value="rplP_bact"/>
    <property type="match status" value="1"/>
</dbReference>
<accession>A0A292PSG5</accession>
<evidence type="ECO:0000313" key="6">
    <source>
        <dbReference type="EMBL" id="CUS09568.1"/>
    </source>
</evidence>
<organism evidence="6 7">
    <name type="scientific">Tuber aestivum</name>
    <name type="common">summer truffle</name>
    <dbReference type="NCBI Taxonomy" id="59557"/>
    <lineage>
        <taxon>Eukaryota</taxon>
        <taxon>Fungi</taxon>
        <taxon>Dikarya</taxon>
        <taxon>Ascomycota</taxon>
        <taxon>Pezizomycotina</taxon>
        <taxon>Pezizomycetes</taxon>
        <taxon>Pezizales</taxon>
        <taxon>Tuberaceae</taxon>
        <taxon>Tuber</taxon>
    </lineage>
</organism>
<dbReference type="Proteomes" id="UP001412239">
    <property type="component" value="Unassembled WGS sequence"/>
</dbReference>
<evidence type="ECO:0000313" key="7">
    <source>
        <dbReference type="Proteomes" id="UP001412239"/>
    </source>
</evidence>
<dbReference type="InterPro" id="IPR000114">
    <property type="entry name" value="Ribosomal_uL16_bact-type"/>
</dbReference>
<dbReference type="PANTHER" id="PTHR12220:SF13">
    <property type="entry name" value="LARGE RIBOSOMAL SUBUNIT PROTEIN UL16M"/>
    <property type="match status" value="1"/>
</dbReference>
<dbReference type="InterPro" id="IPR036920">
    <property type="entry name" value="Ribosomal_uL16_sf"/>
</dbReference>
<dbReference type="PANTHER" id="PTHR12220">
    <property type="entry name" value="50S/60S RIBOSOMAL PROTEIN L16"/>
    <property type="match status" value="1"/>
</dbReference>
<feature type="region of interest" description="Disordered" evidence="5">
    <location>
        <begin position="60"/>
        <end position="79"/>
    </location>
</feature>
<dbReference type="AlphaFoldDB" id="A0A292PSG5"/>
<feature type="non-terminal residue" evidence="6">
    <location>
        <position position="245"/>
    </location>
</feature>
<name>A0A292PSG5_9PEZI</name>
<dbReference type="GO" id="GO:0005762">
    <property type="term" value="C:mitochondrial large ribosomal subunit"/>
    <property type="evidence" value="ECO:0007669"/>
    <property type="project" value="TreeGrafter"/>
</dbReference>
<proteinExistence type="inferred from homology"/>
<gene>
    <name evidence="6" type="ORF">GSTUAT00006369001</name>
</gene>
<protein>
    <submittedName>
        <fullName evidence="6">Uncharacterized protein</fullName>
    </submittedName>
</protein>
<keyword evidence="2 4" id="KW-0689">Ribosomal protein</keyword>
<dbReference type="Pfam" id="PF00252">
    <property type="entry name" value="Ribosomal_L16"/>
    <property type="match status" value="1"/>
</dbReference>
<feature type="non-terminal residue" evidence="6">
    <location>
        <position position="1"/>
    </location>
</feature>
<dbReference type="PRINTS" id="PR00060">
    <property type="entry name" value="RIBOSOMALL16"/>
</dbReference>
<keyword evidence="7" id="KW-1185">Reference proteome</keyword>
<dbReference type="CDD" id="cd01433">
    <property type="entry name" value="Ribosomal_L16_L10e"/>
    <property type="match status" value="1"/>
</dbReference>
<dbReference type="EMBL" id="LN891077">
    <property type="protein sequence ID" value="CUS09568.1"/>
    <property type="molecule type" value="Genomic_DNA"/>
</dbReference>
<keyword evidence="3 4" id="KW-0687">Ribonucleoprotein</keyword>
<evidence type="ECO:0000256" key="3">
    <source>
        <dbReference type="ARBA" id="ARBA00023274"/>
    </source>
</evidence>
<dbReference type="SUPFAM" id="SSF54686">
    <property type="entry name" value="Ribosomal protein L16p/L10e"/>
    <property type="match status" value="1"/>
</dbReference>
<comment type="similarity">
    <text evidence="1 4">Belongs to the universal ribosomal protein uL16 family.</text>
</comment>
<dbReference type="InterPro" id="IPR020798">
    <property type="entry name" value="Ribosomal_uL16_CS"/>
</dbReference>
<dbReference type="GO" id="GO:0032543">
    <property type="term" value="P:mitochondrial translation"/>
    <property type="evidence" value="ECO:0007669"/>
    <property type="project" value="TreeGrafter"/>
</dbReference>
<reference evidence="6" key="1">
    <citation type="submission" date="2015-10" db="EMBL/GenBank/DDBJ databases">
        <authorList>
            <person name="Regsiter A."/>
            <person name="william w."/>
        </authorList>
    </citation>
    <scope>NUCLEOTIDE SEQUENCE</scope>
    <source>
        <strain evidence="6">Montdore</strain>
    </source>
</reference>
<sequence length="245" mass="28086">TSISNSPPPPPTDQRYQHLPTKMQSFLPSIASLFRTEVRSIPLPRLFSTTSTTQDWLRPRTDPKLRFKGNPRVHTGGSTRGTTIAWGDYGMRLSDFHQRLSAMHLKNAETAIKTKLRGMKYKLYKRVSCNIAVFQKGNEVRMGTGKGTHRFWATRVPVSRVVFELKGEVHEQIVKEAFRLAGDKMPVGRYEFVKKGDPPMMGKTPVTPEFLKELEDRNVKLPPKKRAWIDTLPEHKRKLLKPLKP</sequence>
<evidence type="ECO:0000256" key="1">
    <source>
        <dbReference type="ARBA" id="ARBA00008931"/>
    </source>
</evidence>
<dbReference type="PROSITE" id="PS00701">
    <property type="entry name" value="RIBOSOMAL_L16_2"/>
    <property type="match status" value="1"/>
</dbReference>
<evidence type="ECO:0000256" key="2">
    <source>
        <dbReference type="ARBA" id="ARBA00022980"/>
    </source>
</evidence>
<evidence type="ECO:0000256" key="5">
    <source>
        <dbReference type="SAM" id="MobiDB-lite"/>
    </source>
</evidence>
<dbReference type="InterPro" id="IPR016180">
    <property type="entry name" value="Ribosomal_uL16_dom"/>
</dbReference>
<dbReference type="Gene3D" id="3.90.1170.10">
    <property type="entry name" value="Ribosomal protein L10e/L16"/>
    <property type="match status" value="1"/>
</dbReference>
<dbReference type="GO" id="GO:0003735">
    <property type="term" value="F:structural constituent of ribosome"/>
    <property type="evidence" value="ECO:0007669"/>
    <property type="project" value="InterPro"/>
</dbReference>